<evidence type="ECO:0000313" key="3">
    <source>
        <dbReference type="Proteomes" id="UP000656881"/>
    </source>
</evidence>
<name>A0ABQ2MWF1_9ACTN</name>
<gene>
    <name evidence="2" type="ORF">GCM10012286_82860</name>
</gene>
<dbReference type="EMBL" id="BMNG01000032">
    <property type="protein sequence ID" value="GGO59996.1"/>
    <property type="molecule type" value="Genomic_DNA"/>
</dbReference>
<dbReference type="Proteomes" id="UP000656881">
    <property type="component" value="Unassembled WGS sequence"/>
</dbReference>
<feature type="region of interest" description="Disordered" evidence="1">
    <location>
        <begin position="1"/>
        <end position="79"/>
    </location>
</feature>
<comment type="caution">
    <text evidence="2">The sequence shown here is derived from an EMBL/GenBank/DDBJ whole genome shotgun (WGS) entry which is preliminary data.</text>
</comment>
<evidence type="ECO:0000256" key="1">
    <source>
        <dbReference type="SAM" id="MobiDB-lite"/>
    </source>
</evidence>
<accession>A0ABQ2MWF1</accession>
<organism evidence="2 3">
    <name type="scientific">Streptomyces lasiicapitis</name>
    <dbReference type="NCBI Taxonomy" id="1923961"/>
    <lineage>
        <taxon>Bacteria</taxon>
        <taxon>Bacillati</taxon>
        <taxon>Actinomycetota</taxon>
        <taxon>Actinomycetes</taxon>
        <taxon>Kitasatosporales</taxon>
        <taxon>Streptomycetaceae</taxon>
        <taxon>Streptomyces</taxon>
    </lineage>
</organism>
<protein>
    <submittedName>
        <fullName evidence="2">Uncharacterized protein</fullName>
    </submittedName>
</protein>
<sequence>MLNTPRCCRTYPHGTPKTQKKTHSQANPAATDLGVRGRSPLPAAEPPIDAAGRGGIGETPPYANNPRNGNTARRTANTA</sequence>
<keyword evidence="3" id="KW-1185">Reference proteome</keyword>
<reference evidence="3" key="1">
    <citation type="journal article" date="2019" name="Int. J. Syst. Evol. Microbiol.">
        <title>The Global Catalogue of Microorganisms (GCM) 10K type strain sequencing project: providing services to taxonomists for standard genome sequencing and annotation.</title>
        <authorList>
            <consortium name="The Broad Institute Genomics Platform"/>
            <consortium name="The Broad Institute Genome Sequencing Center for Infectious Disease"/>
            <person name="Wu L."/>
            <person name="Ma J."/>
        </authorList>
    </citation>
    <scope>NUCLEOTIDE SEQUENCE [LARGE SCALE GENOMIC DNA]</scope>
    <source>
        <strain evidence="3">CGMCC 4.7349</strain>
    </source>
</reference>
<evidence type="ECO:0000313" key="2">
    <source>
        <dbReference type="EMBL" id="GGO59996.1"/>
    </source>
</evidence>
<feature type="compositionally biased region" description="Polar residues" evidence="1">
    <location>
        <begin position="65"/>
        <end position="79"/>
    </location>
</feature>
<proteinExistence type="predicted"/>